<dbReference type="EC" id="2.4.-.-" evidence="3"/>
<keyword evidence="4" id="KW-1185">Reference proteome</keyword>
<dbReference type="Gene3D" id="3.90.550.10">
    <property type="entry name" value="Spore Coat Polysaccharide Biosynthesis Protein SpsA, Chain A"/>
    <property type="match status" value="2"/>
</dbReference>
<evidence type="ECO:0000256" key="1">
    <source>
        <dbReference type="SAM" id="MobiDB-lite"/>
    </source>
</evidence>
<dbReference type="GO" id="GO:0016757">
    <property type="term" value="F:glycosyltransferase activity"/>
    <property type="evidence" value="ECO:0007669"/>
    <property type="project" value="UniProtKB-KW"/>
</dbReference>
<sequence>MTEPWPEISVVIPTHARRGQLLRTLEALERQSLEPSRFEVIVALDAAADGTAAALAERGWRFDLRQAESARRAAGAARNAGAAIARAGRLVFLDDDIIVGAGFLAAHLRVAGDDPAVVVVGQSAPAIAGDGLFAEALRRWWTDRFHALSAPDHRFAYSDVMSGNLSIDRALFERLGGFDTTLDCREDYELGYRLVAAGARIRYAADAHGLHHDTSDLRRSFDRARAEGRADVAIARKHPELFPFLLAAEMTAPGVRAWLLRQSVFRLAGPARLAAAGLGALLPVFEAAGLRRTWHRGSRMVRTHAYHRSVAEALGGQRELDALAGRAAEAARAQVPPVLGIELSGGIEAVRRQFVESGPLAFELRLGGKPVARVGAQPGLVVPGLRQFDAALDARIRDWAPGVMAAERMPPLPDEPLEAQGDPAERDADAGTALAELDLADWRFTPRGGGAGYPLRVLVRRGARPLGWISLDEPPPAGALMVALRDGVVRDAAICERFLADAVTATAPGSDPVPLTVVVCTRDRTERLQRCLAAIAGLDHPDFEVIVVDNAPATEATARLVAALPDVRYVREGRPGLDWARNRGLAEARTDIVAFTDDDTEVDRHWLSGISAAYADPEVAAVTGLVLPMSLGTAAERYFENVYGGMGKGFDPVTWRWTDLSPRAMLWANRFGVGANMAFRRSALNGIGGFDPALDVGTATRGGGDLEMFHRVVRRGGALAYTPSAVVWHEHRSGMGALRDQMRDNGSGFAAYLLAVGRSRAVGRATLLAFAVRDWIWGWLLRRLIWPQGSCRRLTLAELSGLFRAPGRYRRARITARRQGATDDPAAPLAEGREA</sequence>
<dbReference type="PANTHER" id="PTHR43685:SF2">
    <property type="entry name" value="GLYCOSYLTRANSFERASE 2-LIKE DOMAIN-CONTAINING PROTEIN"/>
    <property type="match status" value="1"/>
</dbReference>
<keyword evidence="3" id="KW-0328">Glycosyltransferase</keyword>
<dbReference type="Proteomes" id="UP001209535">
    <property type="component" value="Unassembled WGS sequence"/>
</dbReference>
<dbReference type="RefSeq" id="WP_263334116.1">
    <property type="nucleotide sequence ID" value="NZ_JAOVQO010000004.1"/>
</dbReference>
<evidence type="ECO:0000259" key="2">
    <source>
        <dbReference type="Pfam" id="PF00535"/>
    </source>
</evidence>
<dbReference type="InterPro" id="IPR050834">
    <property type="entry name" value="Glycosyltransf_2"/>
</dbReference>
<feature type="domain" description="Glycosyltransferase 2-like" evidence="2">
    <location>
        <begin position="516"/>
        <end position="685"/>
    </location>
</feature>
<protein>
    <submittedName>
        <fullName evidence="3">Glycosyltransferase</fullName>
        <ecNumber evidence="3">2.4.-.-</ecNumber>
    </submittedName>
</protein>
<reference evidence="3 4" key="1">
    <citation type="submission" date="2022-10" db="EMBL/GenBank/DDBJ databases">
        <title>Defluviimonas sp. nov., isolated from ocean surface sediments.</title>
        <authorList>
            <person name="He W."/>
            <person name="Wang L."/>
            <person name="Zhang D.-F."/>
        </authorList>
    </citation>
    <scope>NUCLEOTIDE SEQUENCE [LARGE SCALE GENOMIC DNA]</scope>
    <source>
        <strain evidence="3 4">WL0024</strain>
    </source>
</reference>
<proteinExistence type="predicted"/>
<dbReference type="Pfam" id="PF00535">
    <property type="entry name" value="Glycos_transf_2"/>
    <property type="match status" value="2"/>
</dbReference>
<evidence type="ECO:0000313" key="3">
    <source>
        <dbReference type="EMBL" id="MCU9847520.1"/>
    </source>
</evidence>
<dbReference type="InterPro" id="IPR001173">
    <property type="entry name" value="Glyco_trans_2-like"/>
</dbReference>
<feature type="region of interest" description="Disordered" evidence="1">
    <location>
        <begin position="815"/>
        <end position="835"/>
    </location>
</feature>
<gene>
    <name evidence="3" type="ORF">OEZ60_05825</name>
</gene>
<dbReference type="InterPro" id="IPR029044">
    <property type="entry name" value="Nucleotide-diphossugar_trans"/>
</dbReference>
<dbReference type="PANTHER" id="PTHR43685">
    <property type="entry name" value="GLYCOSYLTRANSFERASE"/>
    <property type="match status" value="1"/>
</dbReference>
<organism evidence="3 4">
    <name type="scientific">Albidovulum salinarum</name>
    <dbReference type="NCBI Taxonomy" id="2984153"/>
    <lineage>
        <taxon>Bacteria</taxon>
        <taxon>Pseudomonadati</taxon>
        <taxon>Pseudomonadota</taxon>
        <taxon>Alphaproteobacteria</taxon>
        <taxon>Rhodobacterales</taxon>
        <taxon>Paracoccaceae</taxon>
        <taxon>Albidovulum</taxon>
    </lineage>
</organism>
<feature type="domain" description="Glycosyltransferase 2-like" evidence="2">
    <location>
        <begin position="9"/>
        <end position="175"/>
    </location>
</feature>
<keyword evidence="3" id="KW-0808">Transferase</keyword>
<comment type="caution">
    <text evidence="3">The sequence shown here is derived from an EMBL/GenBank/DDBJ whole genome shotgun (WGS) entry which is preliminary data.</text>
</comment>
<dbReference type="SUPFAM" id="SSF53448">
    <property type="entry name" value="Nucleotide-diphospho-sugar transferases"/>
    <property type="match status" value="2"/>
</dbReference>
<evidence type="ECO:0000313" key="4">
    <source>
        <dbReference type="Proteomes" id="UP001209535"/>
    </source>
</evidence>
<dbReference type="EMBL" id="JAOVQO010000004">
    <property type="protein sequence ID" value="MCU9847520.1"/>
    <property type="molecule type" value="Genomic_DNA"/>
</dbReference>
<accession>A0ABT2X1J9</accession>
<name>A0ABT2X1J9_9RHOB</name>